<feature type="chain" id="PRO_5009915076" evidence="1">
    <location>
        <begin position="20"/>
        <end position="131"/>
    </location>
</feature>
<evidence type="ECO:0000313" key="3">
    <source>
        <dbReference type="Proteomes" id="UP000184268"/>
    </source>
</evidence>
<organism evidence="2 3">
    <name type="scientific">Ferrimonas marina</name>
    <dbReference type="NCBI Taxonomy" id="299255"/>
    <lineage>
        <taxon>Bacteria</taxon>
        <taxon>Pseudomonadati</taxon>
        <taxon>Pseudomonadota</taxon>
        <taxon>Gammaproteobacteria</taxon>
        <taxon>Alteromonadales</taxon>
        <taxon>Ferrimonadaceae</taxon>
        <taxon>Ferrimonas</taxon>
    </lineage>
</organism>
<evidence type="ECO:0000313" key="2">
    <source>
        <dbReference type="EMBL" id="SHI03085.1"/>
    </source>
</evidence>
<reference evidence="2 3" key="1">
    <citation type="submission" date="2016-11" db="EMBL/GenBank/DDBJ databases">
        <authorList>
            <person name="Jaros S."/>
            <person name="Januszkiewicz K."/>
            <person name="Wedrychowicz H."/>
        </authorList>
    </citation>
    <scope>NUCLEOTIDE SEQUENCE [LARGE SCALE GENOMIC DNA]</scope>
    <source>
        <strain evidence="2 3">DSM 16917</strain>
    </source>
</reference>
<sequence length="131" mass="14309">MLKQGIAIGLLTLSSAVTAEPVVHYDAKFTIGNHQTELTSSFNLGKEVAFFLPNRDGREAYRIDLQVLPGQQADSLTARHRIYQRQDNGLWGELATPDMTVLPENSAYFEAQAADGTAVTLSLSNLSLSEI</sequence>
<accession>A0A1M5XTC8</accession>
<keyword evidence="3" id="KW-1185">Reference proteome</keyword>
<dbReference type="STRING" id="299255.SAMN02745129_3685"/>
<feature type="signal peptide" evidence="1">
    <location>
        <begin position="1"/>
        <end position="19"/>
    </location>
</feature>
<dbReference type="AlphaFoldDB" id="A0A1M5XTC8"/>
<gene>
    <name evidence="2" type="ORF">SAMN02745129_3685</name>
</gene>
<dbReference type="Proteomes" id="UP000184268">
    <property type="component" value="Unassembled WGS sequence"/>
</dbReference>
<proteinExistence type="predicted"/>
<keyword evidence="1" id="KW-0732">Signal</keyword>
<name>A0A1M5XTC8_9GAMM</name>
<evidence type="ECO:0000256" key="1">
    <source>
        <dbReference type="SAM" id="SignalP"/>
    </source>
</evidence>
<protein>
    <submittedName>
        <fullName evidence="2">Uncharacterized protein</fullName>
    </submittedName>
</protein>
<dbReference type="EMBL" id="FQXG01000006">
    <property type="protein sequence ID" value="SHI03085.1"/>
    <property type="molecule type" value="Genomic_DNA"/>
</dbReference>